<evidence type="ECO:0000256" key="11">
    <source>
        <dbReference type="ARBA" id="ARBA00023306"/>
    </source>
</evidence>
<dbReference type="GO" id="GO:0005524">
    <property type="term" value="F:ATP binding"/>
    <property type="evidence" value="ECO:0007669"/>
    <property type="project" value="UniProtKB-UniRule"/>
</dbReference>
<evidence type="ECO:0000259" key="18">
    <source>
        <dbReference type="Pfam" id="PF08245"/>
    </source>
</evidence>
<dbReference type="Gene3D" id="3.40.50.720">
    <property type="entry name" value="NAD(P)-binding Rossmann-like Domain"/>
    <property type="match status" value="1"/>
</dbReference>
<dbReference type="EC" id="6.3.2.8" evidence="3 14"/>
<evidence type="ECO:0000256" key="1">
    <source>
        <dbReference type="ARBA" id="ARBA00004496"/>
    </source>
</evidence>
<dbReference type="InterPro" id="IPR036565">
    <property type="entry name" value="Mur-like_cat_sf"/>
</dbReference>
<dbReference type="InterPro" id="IPR050061">
    <property type="entry name" value="MurCDEF_pg_biosynth"/>
</dbReference>
<keyword evidence="8 14" id="KW-0067">ATP-binding</keyword>
<dbReference type="Pfam" id="PF02875">
    <property type="entry name" value="Mur_ligase_C"/>
    <property type="match status" value="1"/>
</dbReference>
<evidence type="ECO:0000256" key="9">
    <source>
        <dbReference type="ARBA" id="ARBA00022960"/>
    </source>
</evidence>
<comment type="function">
    <text evidence="14">Cell wall formation.</text>
</comment>
<dbReference type="GO" id="GO:0005737">
    <property type="term" value="C:cytoplasm"/>
    <property type="evidence" value="ECO:0007669"/>
    <property type="project" value="UniProtKB-SubCell"/>
</dbReference>
<dbReference type="UniPathway" id="UPA00219"/>
<comment type="caution">
    <text evidence="19">The sequence shown here is derived from an EMBL/GenBank/DDBJ whole genome shotgun (WGS) entry which is preliminary data.</text>
</comment>
<feature type="domain" description="Mur ligase C-terminal" evidence="17">
    <location>
        <begin position="320"/>
        <end position="449"/>
    </location>
</feature>
<dbReference type="RefSeq" id="WP_037327530.1">
    <property type="nucleotide sequence ID" value="NZ_JRMW01000033.1"/>
</dbReference>
<feature type="domain" description="Mur ligase central" evidence="18">
    <location>
        <begin position="117"/>
        <end position="297"/>
    </location>
</feature>
<dbReference type="PANTHER" id="PTHR43445">
    <property type="entry name" value="UDP-N-ACETYLMURAMATE--L-ALANINE LIGASE-RELATED"/>
    <property type="match status" value="1"/>
</dbReference>
<name>A0A095X217_9FIRM</name>
<proteinExistence type="inferred from homology"/>
<accession>A0A095X217</accession>
<organism evidence="19 20">
    <name type="scientific">Anaerococcus lactolyticus S7-1-13</name>
    <dbReference type="NCBI Taxonomy" id="1284686"/>
    <lineage>
        <taxon>Bacteria</taxon>
        <taxon>Bacillati</taxon>
        <taxon>Bacillota</taxon>
        <taxon>Tissierellia</taxon>
        <taxon>Tissierellales</taxon>
        <taxon>Peptoniphilaceae</taxon>
        <taxon>Anaerococcus</taxon>
    </lineage>
</organism>
<dbReference type="HAMAP" id="MF_00046">
    <property type="entry name" value="MurC"/>
    <property type="match status" value="1"/>
</dbReference>
<evidence type="ECO:0000259" key="16">
    <source>
        <dbReference type="Pfam" id="PF01225"/>
    </source>
</evidence>
<evidence type="ECO:0000256" key="5">
    <source>
        <dbReference type="ARBA" id="ARBA00022598"/>
    </source>
</evidence>
<keyword evidence="15" id="KW-1133">Transmembrane helix</keyword>
<keyword evidence="7 14" id="KW-0547">Nucleotide-binding</keyword>
<evidence type="ECO:0000313" key="20">
    <source>
        <dbReference type="Proteomes" id="UP000029579"/>
    </source>
</evidence>
<evidence type="ECO:0000256" key="7">
    <source>
        <dbReference type="ARBA" id="ARBA00022741"/>
    </source>
</evidence>
<keyword evidence="4 14" id="KW-0963">Cytoplasm</keyword>
<protein>
    <recommendedName>
        <fullName evidence="3 14">UDP-N-acetylmuramate--L-alanine ligase</fullName>
        <ecNumber evidence="3 14">6.3.2.8</ecNumber>
    </recommendedName>
    <alternativeName>
        <fullName evidence="14">UDP-N-acetylmuramoyl-L-alanine synthetase</fullName>
    </alternativeName>
</protein>
<dbReference type="Gene3D" id="3.90.190.20">
    <property type="entry name" value="Mur ligase, C-terminal domain"/>
    <property type="match status" value="1"/>
</dbReference>
<dbReference type="SUPFAM" id="SSF51984">
    <property type="entry name" value="MurCD N-terminal domain"/>
    <property type="match status" value="1"/>
</dbReference>
<dbReference type="Proteomes" id="UP000029579">
    <property type="component" value="Unassembled WGS sequence"/>
</dbReference>
<dbReference type="InterPro" id="IPR013221">
    <property type="entry name" value="Mur_ligase_cen"/>
</dbReference>
<evidence type="ECO:0000256" key="3">
    <source>
        <dbReference type="ARBA" id="ARBA00012211"/>
    </source>
</evidence>
<keyword evidence="15" id="KW-0812">Transmembrane</keyword>
<dbReference type="EMBL" id="JRMW01000033">
    <property type="protein sequence ID" value="KGF04120.1"/>
    <property type="molecule type" value="Genomic_DNA"/>
</dbReference>
<comment type="similarity">
    <text evidence="14">Belongs to the MurCDEF family.</text>
</comment>
<gene>
    <name evidence="14" type="primary">murC</name>
    <name evidence="19" type="ORF">HMPREF1630_04840</name>
</gene>
<keyword evidence="5 14" id="KW-0436">Ligase</keyword>
<dbReference type="AlphaFoldDB" id="A0A095X217"/>
<dbReference type="GO" id="GO:0008763">
    <property type="term" value="F:UDP-N-acetylmuramate-L-alanine ligase activity"/>
    <property type="evidence" value="ECO:0007669"/>
    <property type="project" value="UniProtKB-UniRule"/>
</dbReference>
<evidence type="ECO:0000259" key="17">
    <source>
        <dbReference type="Pfam" id="PF02875"/>
    </source>
</evidence>
<keyword evidence="11 14" id="KW-0131">Cell cycle</keyword>
<evidence type="ECO:0000256" key="6">
    <source>
        <dbReference type="ARBA" id="ARBA00022618"/>
    </source>
</evidence>
<keyword evidence="15" id="KW-0472">Membrane</keyword>
<dbReference type="GO" id="GO:0051301">
    <property type="term" value="P:cell division"/>
    <property type="evidence" value="ECO:0007669"/>
    <property type="project" value="UniProtKB-KW"/>
</dbReference>
<dbReference type="Pfam" id="PF08245">
    <property type="entry name" value="Mur_ligase_M"/>
    <property type="match status" value="1"/>
</dbReference>
<dbReference type="InterPro" id="IPR000713">
    <property type="entry name" value="Mur_ligase_N"/>
</dbReference>
<evidence type="ECO:0000256" key="15">
    <source>
        <dbReference type="SAM" id="Phobius"/>
    </source>
</evidence>
<dbReference type="eggNOG" id="COG0773">
    <property type="taxonomic scope" value="Bacteria"/>
</dbReference>
<keyword evidence="9 14" id="KW-0133">Cell shape</keyword>
<dbReference type="SUPFAM" id="SSF53244">
    <property type="entry name" value="MurD-like peptide ligases, peptide-binding domain"/>
    <property type="match status" value="1"/>
</dbReference>
<keyword evidence="10 14" id="KW-0573">Peptidoglycan synthesis</keyword>
<dbReference type="GO" id="GO:0008360">
    <property type="term" value="P:regulation of cell shape"/>
    <property type="evidence" value="ECO:0007669"/>
    <property type="project" value="UniProtKB-KW"/>
</dbReference>
<comment type="pathway">
    <text evidence="2 14">Cell wall biogenesis; peptidoglycan biosynthesis.</text>
</comment>
<reference evidence="19 20" key="1">
    <citation type="submission" date="2014-07" db="EMBL/GenBank/DDBJ databases">
        <authorList>
            <person name="McCorrison J."/>
            <person name="Sanka R."/>
            <person name="Torralba M."/>
            <person name="Gillis M."/>
            <person name="Haft D.H."/>
            <person name="Methe B."/>
            <person name="Sutton G."/>
            <person name="Nelson K.E."/>
        </authorList>
    </citation>
    <scope>NUCLEOTIDE SEQUENCE [LARGE SCALE GENOMIC DNA]</scope>
    <source>
        <strain evidence="19 20">S7-1-13</strain>
    </source>
</reference>
<dbReference type="InterPro" id="IPR004101">
    <property type="entry name" value="Mur_ligase_C"/>
</dbReference>
<dbReference type="PANTHER" id="PTHR43445:SF3">
    <property type="entry name" value="UDP-N-ACETYLMURAMATE--L-ALANINE LIGASE"/>
    <property type="match status" value="1"/>
</dbReference>
<comment type="catalytic activity">
    <reaction evidence="13 14">
        <text>UDP-N-acetyl-alpha-D-muramate + L-alanine + ATP = UDP-N-acetyl-alpha-D-muramoyl-L-alanine + ADP + phosphate + H(+)</text>
        <dbReference type="Rhea" id="RHEA:23372"/>
        <dbReference type="ChEBI" id="CHEBI:15378"/>
        <dbReference type="ChEBI" id="CHEBI:30616"/>
        <dbReference type="ChEBI" id="CHEBI:43474"/>
        <dbReference type="ChEBI" id="CHEBI:57972"/>
        <dbReference type="ChEBI" id="CHEBI:70757"/>
        <dbReference type="ChEBI" id="CHEBI:83898"/>
        <dbReference type="ChEBI" id="CHEBI:456216"/>
        <dbReference type="EC" id="6.3.2.8"/>
    </reaction>
</comment>
<keyword evidence="12 14" id="KW-0961">Cell wall biogenesis/degradation</keyword>
<evidence type="ECO:0000256" key="10">
    <source>
        <dbReference type="ARBA" id="ARBA00022984"/>
    </source>
</evidence>
<dbReference type="SUPFAM" id="SSF53623">
    <property type="entry name" value="MurD-like peptide ligases, catalytic domain"/>
    <property type="match status" value="1"/>
</dbReference>
<evidence type="ECO:0000256" key="13">
    <source>
        <dbReference type="ARBA" id="ARBA00047833"/>
    </source>
</evidence>
<evidence type="ECO:0000313" key="19">
    <source>
        <dbReference type="EMBL" id="KGF04120.1"/>
    </source>
</evidence>
<evidence type="ECO:0000256" key="2">
    <source>
        <dbReference type="ARBA" id="ARBA00004752"/>
    </source>
</evidence>
<dbReference type="InterPro" id="IPR005758">
    <property type="entry name" value="UDP-N-AcMur_Ala_ligase_MurC"/>
</dbReference>
<keyword evidence="6 14" id="KW-0132">Cell division</keyword>
<feature type="transmembrane region" description="Helical" evidence="15">
    <location>
        <begin position="13"/>
        <end position="32"/>
    </location>
</feature>
<evidence type="ECO:0000256" key="4">
    <source>
        <dbReference type="ARBA" id="ARBA00022490"/>
    </source>
</evidence>
<comment type="subcellular location">
    <subcellularLocation>
        <location evidence="1 14">Cytoplasm</location>
    </subcellularLocation>
</comment>
<sequence>MFEFNLDGHDFKYVHFIGIGGISMSGLAHLLFEKGYKVTGSDRSESDTVKILKNLGIEVYIGQRKENIKNPDLVVYTDAIADDNEELIEAKKLDAPVVTRGVFLGALMRNYKNSIAISGSHGKSTTTSMISKILLHSDENPTILLGGILDDMKGNVKVGNEDFLVTEACEYKGNIRYYFPQTVIILNIDEDHLDYYKDLNDIVNTFKEYLRNQDENSKTILNLNEENNKLILDAVQGDLITYGQENPDADYYATNINFDEVGRPSFDLVMRNGDVEHFKLGVIGRHNINNAMASIIATYENGIDINTIRENILKYTGLDRRMQIIGHVNKTTIMTDYGHHPSEILVTLDALKEHTKGRLICVWQPHTYSRTKTLFNDFLNSFNSADEIIVTDIYAAREKFDPTIHSKDVVDAMVKKGLNAKYISTFEEARDYIYTIIKDDDLVITTGCGNPDKLAKMIVEDQKNLVNI</sequence>
<dbReference type="Gene3D" id="3.40.1190.10">
    <property type="entry name" value="Mur-like, catalytic domain"/>
    <property type="match status" value="1"/>
</dbReference>
<dbReference type="GO" id="GO:0071555">
    <property type="term" value="P:cell wall organization"/>
    <property type="evidence" value="ECO:0007669"/>
    <property type="project" value="UniProtKB-KW"/>
</dbReference>
<dbReference type="GO" id="GO:0009252">
    <property type="term" value="P:peptidoglycan biosynthetic process"/>
    <property type="evidence" value="ECO:0007669"/>
    <property type="project" value="UniProtKB-UniRule"/>
</dbReference>
<dbReference type="Pfam" id="PF01225">
    <property type="entry name" value="Mur_ligase"/>
    <property type="match status" value="1"/>
</dbReference>
<evidence type="ECO:0000256" key="14">
    <source>
        <dbReference type="HAMAP-Rule" id="MF_00046"/>
    </source>
</evidence>
<dbReference type="OrthoDB" id="9804126at2"/>
<dbReference type="InterPro" id="IPR036615">
    <property type="entry name" value="Mur_ligase_C_dom_sf"/>
</dbReference>
<evidence type="ECO:0000256" key="12">
    <source>
        <dbReference type="ARBA" id="ARBA00023316"/>
    </source>
</evidence>
<feature type="binding site" evidence="14">
    <location>
        <begin position="119"/>
        <end position="125"/>
    </location>
    <ligand>
        <name>ATP</name>
        <dbReference type="ChEBI" id="CHEBI:30616"/>
    </ligand>
</feature>
<dbReference type="NCBIfam" id="TIGR01082">
    <property type="entry name" value="murC"/>
    <property type="match status" value="1"/>
</dbReference>
<evidence type="ECO:0000256" key="8">
    <source>
        <dbReference type="ARBA" id="ARBA00022840"/>
    </source>
</evidence>
<feature type="domain" description="Mur ligase N-terminal catalytic" evidence="16">
    <location>
        <begin position="14"/>
        <end position="111"/>
    </location>
</feature>